<accession>A0A7Y0AG46</accession>
<dbReference type="Pfam" id="PF13568">
    <property type="entry name" value="OMP_b-brl_2"/>
    <property type="match status" value="1"/>
</dbReference>
<keyword evidence="4" id="KW-1185">Reference proteome</keyword>
<feature type="signal peptide" evidence="1">
    <location>
        <begin position="1"/>
        <end position="20"/>
    </location>
</feature>
<evidence type="ECO:0000313" key="4">
    <source>
        <dbReference type="Proteomes" id="UP000559626"/>
    </source>
</evidence>
<feature type="domain" description="Outer membrane protein beta-barrel" evidence="2">
    <location>
        <begin position="20"/>
        <end position="196"/>
    </location>
</feature>
<protein>
    <submittedName>
        <fullName evidence="3">PorT family protein</fullName>
    </submittedName>
</protein>
<evidence type="ECO:0000256" key="1">
    <source>
        <dbReference type="SAM" id="SignalP"/>
    </source>
</evidence>
<proteinExistence type="predicted"/>
<dbReference type="EMBL" id="JABBGH010000002">
    <property type="protein sequence ID" value="NML66716.1"/>
    <property type="molecule type" value="Genomic_DNA"/>
</dbReference>
<dbReference type="Proteomes" id="UP000559626">
    <property type="component" value="Unassembled WGS sequence"/>
</dbReference>
<sequence>MKKIILSLALLAGAASAAHAQTGVKYGIKGGFNLSSYTGGGDIGSSTGFKPGFAAGVLVNFGFTDLLSLQLEGLYSQKGVFIDQANYTGTPLNQYNGQQYRSTLGYIDVPVLLKFTTGQDGKGLFFNFGPQASFALSDREFFRPQGEKAGSPKEVTVYNTRDRLVPVGIGYVGGIGYQITSGLGLEARYTGDFTNVYKDGFGSGSSPLRGDNNFHNGVFQFQVHYLFGGKS</sequence>
<organism evidence="3 4">
    <name type="scientific">Hymenobacter polaris</name>
    <dbReference type="NCBI Taxonomy" id="2682546"/>
    <lineage>
        <taxon>Bacteria</taxon>
        <taxon>Pseudomonadati</taxon>
        <taxon>Bacteroidota</taxon>
        <taxon>Cytophagia</taxon>
        <taxon>Cytophagales</taxon>
        <taxon>Hymenobacteraceae</taxon>
        <taxon>Hymenobacter</taxon>
    </lineage>
</organism>
<comment type="caution">
    <text evidence="3">The sequence shown here is derived from an EMBL/GenBank/DDBJ whole genome shotgun (WGS) entry which is preliminary data.</text>
</comment>
<keyword evidence="1" id="KW-0732">Signal</keyword>
<reference evidence="3 4" key="1">
    <citation type="submission" date="2020-04" db="EMBL/GenBank/DDBJ databases">
        <title>Hymenobacter polaris sp. nov., isolated from Arctic soil.</title>
        <authorList>
            <person name="Dahal R.H."/>
        </authorList>
    </citation>
    <scope>NUCLEOTIDE SEQUENCE [LARGE SCALE GENOMIC DNA]</scope>
    <source>
        <strain evidence="3 4">RP-2-7</strain>
    </source>
</reference>
<evidence type="ECO:0000313" key="3">
    <source>
        <dbReference type="EMBL" id="NML66716.1"/>
    </source>
</evidence>
<gene>
    <name evidence="3" type="ORF">HHL22_16025</name>
</gene>
<dbReference type="InterPro" id="IPR025665">
    <property type="entry name" value="Beta-barrel_OMP_2"/>
</dbReference>
<dbReference type="AlphaFoldDB" id="A0A7Y0AG46"/>
<feature type="chain" id="PRO_5030815177" evidence="1">
    <location>
        <begin position="21"/>
        <end position="231"/>
    </location>
</feature>
<name>A0A7Y0AG46_9BACT</name>
<evidence type="ECO:0000259" key="2">
    <source>
        <dbReference type="Pfam" id="PF13568"/>
    </source>
</evidence>
<dbReference type="RefSeq" id="WP_169532344.1">
    <property type="nucleotide sequence ID" value="NZ_JABBGH010000002.1"/>
</dbReference>